<accession>A0A432VQC2</accession>
<sequence>MFFKLLLAPILLYQGKHVKRKTPRLPEAAGPRSGQVMPENADDSTCVLRVLICGDSAAAGVGVGAQTEALSGQLLTQLQGAYPNHRIEWTLWAKNGDTTAVALIKLHLRQAQDFDLVITSLGVNDVTSGLADYRFRRQQLALVKLLQDKYKARWIYLTDVPPMHLFPALPQPLRWYLGRQARRLSYELERVASAHERVSLVRINFPLAPNVIASDGFHPGPAGYPLWAQAIVRQLQDKRHDTI</sequence>
<dbReference type="InterPro" id="IPR013830">
    <property type="entry name" value="SGNH_hydro"/>
</dbReference>
<evidence type="ECO:0000313" key="3">
    <source>
        <dbReference type="Proteomes" id="UP000288212"/>
    </source>
</evidence>
<name>A0A432VQC2_9GAMM</name>
<dbReference type="Pfam" id="PF13472">
    <property type="entry name" value="Lipase_GDSL_2"/>
    <property type="match status" value="1"/>
</dbReference>
<proteinExistence type="predicted"/>
<keyword evidence="3" id="KW-1185">Reference proteome</keyword>
<evidence type="ECO:0000259" key="1">
    <source>
        <dbReference type="Pfam" id="PF13472"/>
    </source>
</evidence>
<dbReference type="Proteomes" id="UP000288212">
    <property type="component" value="Unassembled WGS sequence"/>
</dbReference>
<feature type="domain" description="SGNH hydrolase-type esterase" evidence="1">
    <location>
        <begin position="54"/>
        <end position="224"/>
    </location>
</feature>
<gene>
    <name evidence="2" type="ORF">CWE06_10950</name>
</gene>
<dbReference type="Gene3D" id="3.40.50.1110">
    <property type="entry name" value="SGNH hydrolase"/>
    <property type="match status" value="1"/>
</dbReference>
<dbReference type="EMBL" id="PIPI01000009">
    <property type="protein sequence ID" value="RUO18367.1"/>
    <property type="molecule type" value="Genomic_DNA"/>
</dbReference>
<dbReference type="GO" id="GO:0016788">
    <property type="term" value="F:hydrolase activity, acting on ester bonds"/>
    <property type="evidence" value="ECO:0007669"/>
    <property type="project" value="UniProtKB-ARBA"/>
</dbReference>
<comment type="caution">
    <text evidence="2">The sequence shown here is derived from an EMBL/GenBank/DDBJ whole genome shotgun (WGS) entry which is preliminary data.</text>
</comment>
<organism evidence="2 3">
    <name type="scientific">Aliidiomarina haloalkalitolerans</name>
    <dbReference type="NCBI Taxonomy" id="859059"/>
    <lineage>
        <taxon>Bacteria</taxon>
        <taxon>Pseudomonadati</taxon>
        <taxon>Pseudomonadota</taxon>
        <taxon>Gammaproteobacteria</taxon>
        <taxon>Alteromonadales</taxon>
        <taxon>Idiomarinaceae</taxon>
        <taxon>Aliidiomarina</taxon>
    </lineage>
</organism>
<dbReference type="OrthoDB" id="9804395at2"/>
<evidence type="ECO:0000313" key="2">
    <source>
        <dbReference type="EMBL" id="RUO18367.1"/>
    </source>
</evidence>
<reference evidence="2 3" key="1">
    <citation type="journal article" date="2011" name="Front. Microbiol.">
        <title>Genomic signatures of strain selection and enhancement in Bacillus atrophaeus var. globigii, a historical biowarfare simulant.</title>
        <authorList>
            <person name="Gibbons H.S."/>
            <person name="Broomall S.M."/>
            <person name="McNew L.A."/>
            <person name="Daligault H."/>
            <person name="Chapman C."/>
            <person name="Bruce D."/>
            <person name="Karavis M."/>
            <person name="Krepps M."/>
            <person name="McGregor P.A."/>
            <person name="Hong C."/>
            <person name="Park K.H."/>
            <person name="Akmal A."/>
            <person name="Feldman A."/>
            <person name="Lin J.S."/>
            <person name="Chang W.E."/>
            <person name="Higgs B.W."/>
            <person name="Demirev P."/>
            <person name="Lindquist J."/>
            <person name="Liem A."/>
            <person name="Fochler E."/>
            <person name="Read T.D."/>
            <person name="Tapia R."/>
            <person name="Johnson S."/>
            <person name="Bishop-Lilly K.A."/>
            <person name="Detter C."/>
            <person name="Han C."/>
            <person name="Sozhamannan S."/>
            <person name="Rosenzweig C.N."/>
            <person name="Skowronski E.W."/>
        </authorList>
    </citation>
    <scope>NUCLEOTIDE SEQUENCE [LARGE SCALE GENOMIC DNA]</scope>
    <source>
        <strain evidence="2 3">AK5</strain>
    </source>
</reference>
<dbReference type="AlphaFoldDB" id="A0A432VQC2"/>
<dbReference type="SUPFAM" id="SSF52266">
    <property type="entry name" value="SGNH hydrolase"/>
    <property type="match status" value="1"/>
</dbReference>
<dbReference type="RefSeq" id="WP_126794089.1">
    <property type="nucleotide sequence ID" value="NZ_PIPI01000009.1"/>
</dbReference>
<protein>
    <submittedName>
        <fullName evidence="2">Lipase</fullName>
    </submittedName>
</protein>
<dbReference type="CDD" id="cd01836">
    <property type="entry name" value="FeeA_FeeB_like"/>
    <property type="match status" value="1"/>
</dbReference>
<dbReference type="InterPro" id="IPR036514">
    <property type="entry name" value="SGNH_hydro_sf"/>
</dbReference>